<name>A0ABN7UY29_GIGMA</name>
<feature type="non-terminal residue" evidence="1">
    <location>
        <position position="59"/>
    </location>
</feature>
<evidence type="ECO:0000313" key="2">
    <source>
        <dbReference type="Proteomes" id="UP000789901"/>
    </source>
</evidence>
<protein>
    <submittedName>
        <fullName evidence="1">23916_t:CDS:1</fullName>
    </submittedName>
</protein>
<keyword evidence="2" id="KW-1185">Reference proteome</keyword>
<gene>
    <name evidence="1" type="ORF">GMARGA_LOCUS11956</name>
</gene>
<proteinExistence type="predicted"/>
<organism evidence="1 2">
    <name type="scientific">Gigaspora margarita</name>
    <dbReference type="NCBI Taxonomy" id="4874"/>
    <lineage>
        <taxon>Eukaryota</taxon>
        <taxon>Fungi</taxon>
        <taxon>Fungi incertae sedis</taxon>
        <taxon>Mucoromycota</taxon>
        <taxon>Glomeromycotina</taxon>
        <taxon>Glomeromycetes</taxon>
        <taxon>Diversisporales</taxon>
        <taxon>Gigasporaceae</taxon>
        <taxon>Gigaspora</taxon>
    </lineage>
</organism>
<accession>A0ABN7UY29</accession>
<dbReference type="Proteomes" id="UP000789901">
    <property type="component" value="Unassembled WGS sequence"/>
</dbReference>
<reference evidence="1 2" key="1">
    <citation type="submission" date="2021-06" db="EMBL/GenBank/DDBJ databases">
        <authorList>
            <person name="Kallberg Y."/>
            <person name="Tangrot J."/>
            <person name="Rosling A."/>
        </authorList>
    </citation>
    <scope>NUCLEOTIDE SEQUENCE [LARGE SCALE GENOMIC DNA]</scope>
    <source>
        <strain evidence="1 2">120-4 pot B 10/14</strain>
    </source>
</reference>
<comment type="caution">
    <text evidence="1">The sequence shown here is derived from an EMBL/GenBank/DDBJ whole genome shotgun (WGS) entry which is preliminary data.</text>
</comment>
<evidence type="ECO:0000313" key="1">
    <source>
        <dbReference type="EMBL" id="CAG8698237.1"/>
    </source>
</evidence>
<sequence>MLDKSEKLKHLEAVRKLVVKKAAKNYLPLSLQDYAARMLDLGSSVKELKYAKITNIKYK</sequence>
<dbReference type="EMBL" id="CAJVQB010007162">
    <property type="protein sequence ID" value="CAG8698237.1"/>
    <property type="molecule type" value="Genomic_DNA"/>
</dbReference>